<keyword evidence="8 14" id="KW-0675">Receptor</keyword>
<organism evidence="14 15">
    <name type="scientific">Phenylobacterium montanum</name>
    <dbReference type="NCBI Taxonomy" id="2823693"/>
    <lineage>
        <taxon>Bacteria</taxon>
        <taxon>Pseudomonadati</taxon>
        <taxon>Pseudomonadota</taxon>
        <taxon>Alphaproteobacteria</taxon>
        <taxon>Caulobacterales</taxon>
        <taxon>Caulobacteraceae</taxon>
        <taxon>Phenylobacterium</taxon>
    </lineage>
</organism>
<dbReference type="PANTHER" id="PTHR32552">
    <property type="entry name" value="FERRICHROME IRON RECEPTOR-RELATED"/>
    <property type="match status" value="1"/>
</dbReference>
<dbReference type="GO" id="GO:0015891">
    <property type="term" value="P:siderophore transport"/>
    <property type="evidence" value="ECO:0007669"/>
    <property type="project" value="InterPro"/>
</dbReference>
<keyword evidence="5 10" id="KW-0812">Transmembrane</keyword>
<dbReference type="GO" id="GO:0038023">
    <property type="term" value="F:signaling receptor activity"/>
    <property type="evidence" value="ECO:0007669"/>
    <property type="project" value="InterPro"/>
</dbReference>
<keyword evidence="6 11" id="KW-0798">TonB box</keyword>
<proteinExistence type="inferred from homology"/>
<evidence type="ECO:0000259" key="13">
    <source>
        <dbReference type="Pfam" id="PF07715"/>
    </source>
</evidence>
<dbReference type="KEGG" id="caul:KCG34_04915"/>
<dbReference type="Gene3D" id="2.170.130.10">
    <property type="entry name" value="TonB-dependent receptor, plug domain"/>
    <property type="match status" value="1"/>
</dbReference>
<accession>A0A975G175</accession>
<dbReference type="InterPro" id="IPR039426">
    <property type="entry name" value="TonB-dep_rcpt-like"/>
</dbReference>
<dbReference type="Gene3D" id="2.40.170.20">
    <property type="entry name" value="TonB-dependent receptor, beta-barrel domain"/>
    <property type="match status" value="1"/>
</dbReference>
<evidence type="ECO:0000313" key="14">
    <source>
        <dbReference type="EMBL" id="QUD89225.1"/>
    </source>
</evidence>
<evidence type="ECO:0000256" key="8">
    <source>
        <dbReference type="ARBA" id="ARBA00023170"/>
    </source>
</evidence>
<feature type="domain" description="TonB-dependent receptor-like beta-barrel" evidence="12">
    <location>
        <begin position="259"/>
        <end position="694"/>
    </location>
</feature>
<dbReference type="NCBIfam" id="TIGR01783">
    <property type="entry name" value="TonB-siderophor"/>
    <property type="match status" value="1"/>
</dbReference>
<gene>
    <name evidence="14" type="ORF">KCG34_04915</name>
</gene>
<keyword evidence="7 10" id="KW-0472">Membrane</keyword>
<dbReference type="EMBL" id="CP073078">
    <property type="protein sequence ID" value="QUD89225.1"/>
    <property type="molecule type" value="Genomic_DNA"/>
</dbReference>
<keyword evidence="15" id="KW-1185">Reference proteome</keyword>
<dbReference type="GO" id="GO:0009279">
    <property type="term" value="C:cell outer membrane"/>
    <property type="evidence" value="ECO:0007669"/>
    <property type="project" value="UniProtKB-SubCell"/>
</dbReference>
<evidence type="ECO:0000256" key="3">
    <source>
        <dbReference type="ARBA" id="ARBA00022448"/>
    </source>
</evidence>
<dbReference type="InterPro" id="IPR012910">
    <property type="entry name" value="Plug_dom"/>
</dbReference>
<evidence type="ECO:0000256" key="7">
    <source>
        <dbReference type="ARBA" id="ARBA00023136"/>
    </source>
</evidence>
<dbReference type="Proteomes" id="UP000676409">
    <property type="component" value="Chromosome"/>
</dbReference>
<evidence type="ECO:0000256" key="10">
    <source>
        <dbReference type="PROSITE-ProRule" id="PRU01360"/>
    </source>
</evidence>
<evidence type="ECO:0000256" key="11">
    <source>
        <dbReference type="RuleBase" id="RU003357"/>
    </source>
</evidence>
<dbReference type="SUPFAM" id="SSF56935">
    <property type="entry name" value="Porins"/>
    <property type="match status" value="1"/>
</dbReference>
<dbReference type="InterPro" id="IPR000531">
    <property type="entry name" value="Beta-barrel_TonB"/>
</dbReference>
<name>A0A975G175_9CAUL</name>
<evidence type="ECO:0000256" key="4">
    <source>
        <dbReference type="ARBA" id="ARBA00022452"/>
    </source>
</evidence>
<dbReference type="InterPro" id="IPR010105">
    <property type="entry name" value="TonB_sidphr_rcpt"/>
</dbReference>
<keyword evidence="4 10" id="KW-1134">Transmembrane beta strand</keyword>
<evidence type="ECO:0000259" key="12">
    <source>
        <dbReference type="Pfam" id="PF00593"/>
    </source>
</evidence>
<dbReference type="GO" id="GO:0015344">
    <property type="term" value="F:siderophore uptake transmembrane transporter activity"/>
    <property type="evidence" value="ECO:0007669"/>
    <property type="project" value="TreeGrafter"/>
</dbReference>
<sequence length="729" mass="77191">MPAQAAPSPRTRLRNRVRGGVGHTGVCLVSALSAAPALADAAKDMADAPAQSVVVTARKPTLTALSQKIQNTAQTINVLPQAVLHEQGVANLQEALKNVPGVTLNAGEGGAHGDTVNLRGFPANDDFFLDGLRDTGYYTRDSFDLEALEIYKGPASTLFGRGSTGGVINQVTKIPHLGESLGATLTGGTNSEARGTVDADYGIGDDAAVRLNAMGQRSAVAGRDRVLNRRWGVAPTAAIGLHGPTSLVVSYLHQEENNIPDAGVPYVGDAPAPVPHNADFGLPADDRTKADVDILTAKLTHDFSDALSVSEMVRYANYGFVSRITEPHYGVVFTASGSPTCTGSALQPAGTPLSQILVCRDRPSSQGVVRTAMSNTQLTYKTVTGPLSHSLILGLELDQESSHQVRFANQMSAIAPTSLLDPNPNEAFPGTQTTISSRSNVDTQTASALVGDTIDVGRFTLTGAVRFDRFHARALSGAERTDEIATPRASIVYKPANWASLYFSYGTSYDPSAENLSLSTTTAQLAPEKDRTYEVGAKAQVLHERLSLTAAAFDTEMTNARVTDPVSRAISLSGDLRARGIELGASGYLTKHWEILAGYTYLDAVTVSSTAAATAGTPSPVGHRLPNTARNQANLWTTYEFPNEIEVGAGVNYMGQRAADAGGLAYIPGYVTLDGMVSWQVTEHVGLQLNGYNLTDKFYYTNDYFSSAIENHVVPGAGRTVLVTATLKY</sequence>
<keyword evidence="3 10" id="KW-0813">Transport</keyword>
<dbReference type="RefSeq" id="WP_211939277.1">
    <property type="nucleotide sequence ID" value="NZ_CP073078.1"/>
</dbReference>
<protein>
    <submittedName>
        <fullName evidence="14">TonB-dependent siderophore receptor</fullName>
    </submittedName>
</protein>
<evidence type="ECO:0000256" key="5">
    <source>
        <dbReference type="ARBA" id="ARBA00022692"/>
    </source>
</evidence>
<evidence type="ECO:0000256" key="2">
    <source>
        <dbReference type="ARBA" id="ARBA00009810"/>
    </source>
</evidence>
<evidence type="ECO:0000313" key="15">
    <source>
        <dbReference type="Proteomes" id="UP000676409"/>
    </source>
</evidence>
<dbReference type="Pfam" id="PF00593">
    <property type="entry name" value="TonB_dep_Rec_b-barrel"/>
    <property type="match status" value="1"/>
</dbReference>
<feature type="domain" description="TonB-dependent receptor plug" evidence="13">
    <location>
        <begin position="69"/>
        <end position="167"/>
    </location>
</feature>
<dbReference type="Pfam" id="PF07715">
    <property type="entry name" value="Plug"/>
    <property type="match status" value="1"/>
</dbReference>
<reference evidence="14" key="1">
    <citation type="submission" date="2021-04" db="EMBL/GenBank/DDBJ databases">
        <title>The complete genome sequence of Caulobacter sp. S6.</title>
        <authorList>
            <person name="Tang Y."/>
            <person name="Ouyang W."/>
            <person name="Liu Q."/>
            <person name="Huang B."/>
            <person name="Guo Z."/>
            <person name="Lei P."/>
        </authorList>
    </citation>
    <scope>NUCLEOTIDE SEQUENCE</scope>
    <source>
        <strain evidence="14">S6</strain>
    </source>
</reference>
<dbReference type="InterPro" id="IPR037066">
    <property type="entry name" value="Plug_dom_sf"/>
</dbReference>
<dbReference type="PROSITE" id="PS52016">
    <property type="entry name" value="TONB_DEPENDENT_REC_3"/>
    <property type="match status" value="1"/>
</dbReference>
<evidence type="ECO:0000256" key="9">
    <source>
        <dbReference type="ARBA" id="ARBA00023237"/>
    </source>
</evidence>
<comment type="similarity">
    <text evidence="2 10 11">Belongs to the TonB-dependent receptor family.</text>
</comment>
<dbReference type="AlphaFoldDB" id="A0A975G175"/>
<dbReference type="PANTHER" id="PTHR32552:SF83">
    <property type="entry name" value="BLR3904 PROTEIN"/>
    <property type="match status" value="1"/>
</dbReference>
<evidence type="ECO:0000256" key="1">
    <source>
        <dbReference type="ARBA" id="ARBA00004571"/>
    </source>
</evidence>
<dbReference type="CDD" id="cd01347">
    <property type="entry name" value="ligand_gated_channel"/>
    <property type="match status" value="1"/>
</dbReference>
<evidence type="ECO:0000256" key="6">
    <source>
        <dbReference type="ARBA" id="ARBA00023077"/>
    </source>
</evidence>
<keyword evidence="9 10" id="KW-0998">Cell outer membrane</keyword>
<dbReference type="InterPro" id="IPR036942">
    <property type="entry name" value="Beta-barrel_TonB_sf"/>
</dbReference>
<comment type="subcellular location">
    <subcellularLocation>
        <location evidence="1 10">Cell outer membrane</location>
        <topology evidence="1 10">Multi-pass membrane protein</topology>
    </subcellularLocation>
</comment>